<sequence>MTATVITTVQGIESEVKDDTEDEKVVDQETVLLEQSLEKEEHKEDDLQALGSAGSTQGQTGVEENVLQEGSERCEISAATEESTEGCEKVNALRDESQWEVCEEPVVEDHEEISEVQRTVEEPSSQDRDFHIIKAVTPKEESFAKQEPSEQEKLPVADLTVDETRDECIPQVQTAMQDKTEDETFTLELTAEEPVQLEGEDKTLTVGPECTEAAVTVPARPERQDEIADLDSQEQAC</sequence>
<dbReference type="AlphaFoldDB" id="A0A0A0AGF4"/>
<evidence type="ECO:0000313" key="3">
    <source>
        <dbReference type="Proteomes" id="UP000053858"/>
    </source>
</evidence>
<evidence type="ECO:0000256" key="1">
    <source>
        <dbReference type="SAM" id="MobiDB-lite"/>
    </source>
</evidence>
<feature type="compositionally biased region" description="Basic and acidic residues" evidence="1">
    <location>
        <begin position="113"/>
        <end position="129"/>
    </location>
</feature>
<feature type="region of interest" description="Disordered" evidence="1">
    <location>
        <begin position="34"/>
        <end position="89"/>
    </location>
</feature>
<organism evidence="2 3">
    <name type="scientific">Charadrius vociferus</name>
    <name type="common">Killdeer</name>
    <name type="synonym">Aegialitis vocifera</name>
    <dbReference type="NCBI Taxonomy" id="50402"/>
    <lineage>
        <taxon>Eukaryota</taxon>
        <taxon>Metazoa</taxon>
        <taxon>Chordata</taxon>
        <taxon>Craniata</taxon>
        <taxon>Vertebrata</taxon>
        <taxon>Euteleostomi</taxon>
        <taxon>Archelosauria</taxon>
        <taxon>Archosauria</taxon>
        <taxon>Dinosauria</taxon>
        <taxon>Saurischia</taxon>
        <taxon>Theropoda</taxon>
        <taxon>Coelurosauria</taxon>
        <taxon>Aves</taxon>
        <taxon>Neognathae</taxon>
        <taxon>Neoaves</taxon>
        <taxon>Charadriiformes</taxon>
        <taxon>Charadriidae</taxon>
        <taxon>Charadrius</taxon>
    </lineage>
</organism>
<name>A0A0A0AGF4_CHAVO</name>
<evidence type="ECO:0000313" key="2">
    <source>
        <dbReference type="EMBL" id="KGL92508.1"/>
    </source>
</evidence>
<feature type="non-terminal residue" evidence="2">
    <location>
        <position position="237"/>
    </location>
</feature>
<dbReference type="STRING" id="50402.A0A0A0AGF4"/>
<reference evidence="3" key="1">
    <citation type="journal article" date="2014" name="Science">
        <title>Comparative genomics reveals insights into avian genome evolution and adaptation.</title>
        <authorList>
            <consortium name="Avian Genome Consortium"/>
            <person name="Zhang G."/>
            <person name="Li C."/>
            <person name="Li Q."/>
            <person name="Li B."/>
            <person name="Larkin D.M."/>
            <person name="Lee C."/>
            <person name="Storz J.F."/>
            <person name="Antunes A."/>
            <person name="Greenwold M.J."/>
            <person name="Meredith R.W."/>
            <person name="Odeen A."/>
            <person name="Cui J."/>
            <person name="Zhou Q."/>
            <person name="Xu L."/>
            <person name="Pan H."/>
            <person name="Wang Z."/>
            <person name="Jin L."/>
            <person name="Zhang P."/>
            <person name="Hu H."/>
            <person name="Yang W."/>
            <person name="Hu J."/>
            <person name="Xiao J."/>
            <person name="Yang Z."/>
            <person name="Liu Y."/>
            <person name="Xie Q."/>
            <person name="Yu H."/>
            <person name="Lian J."/>
            <person name="Wen P."/>
            <person name="Zhang F."/>
            <person name="Li H."/>
            <person name="Zeng Y."/>
            <person name="Xiong Z."/>
            <person name="Liu S."/>
            <person name="Zhou L."/>
            <person name="Huang Z."/>
            <person name="An N."/>
            <person name="Wang J."/>
            <person name="Zheng Q."/>
            <person name="Xiong Y."/>
            <person name="Wang G."/>
            <person name="Wang B."/>
            <person name="Wang J."/>
            <person name="Fan Y."/>
            <person name="da Fonseca R.R."/>
            <person name="Alfaro-Nunez A."/>
            <person name="Schubert M."/>
            <person name="Orlando L."/>
            <person name="Mourier T."/>
            <person name="Howard J.T."/>
            <person name="Ganapathy G."/>
            <person name="Pfenning A."/>
            <person name="Whitney O."/>
            <person name="Rivas M.V."/>
            <person name="Hara E."/>
            <person name="Smith J."/>
            <person name="Farre M."/>
            <person name="Narayan J."/>
            <person name="Slavov G."/>
            <person name="Romanov M.N."/>
            <person name="Borges R."/>
            <person name="Machado J.P."/>
            <person name="Khan I."/>
            <person name="Springer M.S."/>
            <person name="Gatesy J."/>
            <person name="Hoffmann F.G."/>
            <person name="Opazo J.C."/>
            <person name="Hastad O."/>
            <person name="Sawyer R.H."/>
            <person name="Kim H."/>
            <person name="Kim K.W."/>
            <person name="Kim H.J."/>
            <person name="Cho S."/>
            <person name="Li N."/>
            <person name="Huang Y."/>
            <person name="Bruford M.W."/>
            <person name="Zhan X."/>
            <person name="Dixon A."/>
            <person name="Bertelsen M.F."/>
            <person name="Derryberry E."/>
            <person name="Warren W."/>
            <person name="Wilson R.K."/>
            <person name="Li S."/>
            <person name="Ray D.A."/>
            <person name="Green R.E."/>
            <person name="O'Brien S.J."/>
            <person name="Griffin D."/>
            <person name="Johnson W.E."/>
            <person name="Haussler D."/>
            <person name="Ryder O.A."/>
            <person name="Willerslev E."/>
            <person name="Graves G.R."/>
            <person name="Alstrom P."/>
            <person name="Fjeldsa J."/>
            <person name="Mindell D.P."/>
            <person name="Edwards S.V."/>
            <person name="Braun E.L."/>
            <person name="Rahbek C."/>
            <person name="Burt D.W."/>
            <person name="Houde P."/>
            <person name="Zhang Y."/>
            <person name="Yang H."/>
            <person name="Wang J."/>
            <person name="Jarvis E.D."/>
            <person name="Gilbert M.T."/>
            <person name="Wang J."/>
        </authorList>
    </citation>
    <scope>NUCLEOTIDE SEQUENCE [LARGE SCALE GENOMIC DNA]</scope>
</reference>
<feature type="compositionally biased region" description="Polar residues" evidence="1">
    <location>
        <begin position="53"/>
        <end position="62"/>
    </location>
</feature>
<accession>A0A0A0AGF4</accession>
<dbReference type="EMBL" id="KL871562">
    <property type="protein sequence ID" value="KGL92508.1"/>
    <property type="molecule type" value="Genomic_DNA"/>
</dbReference>
<feature type="region of interest" description="Disordered" evidence="1">
    <location>
        <begin position="104"/>
        <end position="129"/>
    </location>
</feature>
<dbReference type="Proteomes" id="UP000053858">
    <property type="component" value="Unassembled WGS sequence"/>
</dbReference>
<keyword evidence="3" id="KW-1185">Reference proteome</keyword>
<proteinExistence type="predicted"/>
<gene>
    <name evidence="2" type="ORF">N301_11722</name>
</gene>
<feature type="compositionally biased region" description="Basic and acidic residues" evidence="1">
    <location>
        <begin position="36"/>
        <end position="46"/>
    </location>
</feature>
<protein>
    <submittedName>
        <fullName evidence="2">Uncharacterized protein</fullName>
    </submittedName>
</protein>